<name>H2BRF5_GILLR</name>
<dbReference type="InterPro" id="IPR019887">
    <property type="entry name" value="Tscrpt_reg_AsnC/Lrp_C"/>
</dbReference>
<evidence type="ECO:0000313" key="5">
    <source>
        <dbReference type="EMBL" id="EHQ04474.1"/>
    </source>
</evidence>
<keyword evidence="6" id="KW-1185">Reference proteome</keyword>
<dbReference type="PRINTS" id="PR00033">
    <property type="entry name" value="HTHASNC"/>
</dbReference>
<dbReference type="InterPro" id="IPR000485">
    <property type="entry name" value="AsnC-type_HTH_dom"/>
</dbReference>
<gene>
    <name evidence="5" type="ORF">Gilli_0326</name>
</gene>
<dbReference type="Gene3D" id="3.30.70.920">
    <property type="match status" value="1"/>
</dbReference>
<dbReference type="SUPFAM" id="SSF46785">
    <property type="entry name" value="Winged helix' DNA-binding domain"/>
    <property type="match status" value="1"/>
</dbReference>
<dbReference type="eggNOG" id="COG1522">
    <property type="taxonomic scope" value="Bacteria"/>
</dbReference>
<keyword evidence="1" id="KW-0805">Transcription regulation</keyword>
<dbReference type="SUPFAM" id="SSF54909">
    <property type="entry name" value="Dimeric alpha+beta barrel"/>
    <property type="match status" value="1"/>
</dbReference>
<dbReference type="Proteomes" id="UP000003844">
    <property type="component" value="Unassembled WGS sequence"/>
</dbReference>
<dbReference type="InterPro" id="IPR011008">
    <property type="entry name" value="Dimeric_a/b-barrel"/>
</dbReference>
<dbReference type="PANTHER" id="PTHR30154:SF34">
    <property type="entry name" value="TRANSCRIPTIONAL REGULATOR AZLB"/>
    <property type="match status" value="1"/>
</dbReference>
<dbReference type="InterPro" id="IPR036388">
    <property type="entry name" value="WH-like_DNA-bd_sf"/>
</dbReference>
<keyword evidence="2" id="KW-0238">DNA-binding</keyword>
<protein>
    <submittedName>
        <fullName evidence="5">Transcriptional regulator, AsnC family</fullName>
    </submittedName>
</protein>
<dbReference type="EMBL" id="JH594605">
    <property type="protein sequence ID" value="EHQ04474.1"/>
    <property type="molecule type" value="Genomic_DNA"/>
</dbReference>
<keyword evidence="3" id="KW-0804">Transcription</keyword>
<dbReference type="GO" id="GO:0005829">
    <property type="term" value="C:cytosol"/>
    <property type="evidence" value="ECO:0007669"/>
    <property type="project" value="TreeGrafter"/>
</dbReference>
<dbReference type="Gene3D" id="1.10.10.10">
    <property type="entry name" value="Winged helix-like DNA-binding domain superfamily/Winged helix DNA-binding domain"/>
    <property type="match status" value="1"/>
</dbReference>
<dbReference type="GO" id="GO:0043200">
    <property type="term" value="P:response to amino acid"/>
    <property type="evidence" value="ECO:0007669"/>
    <property type="project" value="TreeGrafter"/>
</dbReference>
<dbReference type="InterPro" id="IPR036390">
    <property type="entry name" value="WH_DNA-bd_sf"/>
</dbReference>
<evidence type="ECO:0000259" key="4">
    <source>
        <dbReference type="PROSITE" id="PS50956"/>
    </source>
</evidence>
<evidence type="ECO:0000256" key="1">
    <source>
        <dbReference type="ARBA" id="ARBA00023015"/>
    </source>
</evidence>
<accession>H2BRF5</accession>
<dbReference type="GO" id="GO:0043565">
    <property type="term" value="F:sequence-specific DNA binding"/>
    <property type="evidence" value="ECO:0007669"/>
    <property type="project" value="InterPro"/>
</dbReference>
<dbReference type="Pfam" id="PF13412">
    <property type="entry name" value="HTH_24"/>
    <property type="match status" value="1"/>
</dbReference>
<dbReference type="Pfam" id="PF01037">
    <property type="entry name" value="AsnC_trans_reg"/>
    <property type="match status" value="1"/>
</dbReference>
<dbReference type="PROSITE" id="PS50956">
    <property type="entry name" value="HTH_ASNC_2"/>
    <property type="match status" value="1"/>
</dbReference>
<sequence>MNKVKNFLQMHLDNTDKKILQKLQKNSKITNKELSNGLSLSVTAVFERIKRLERNGVISDYVALVKPDKIEKAFMVLTQIKLVQHTKSNVIQFEAEVVKLPEVLECYHVSGEYDYILKVRVKDMEAYREFMLTKLTNLEHIGSTQSTFIISSVKSTTALPL</sequence>
<dbReference type="InterPro" id="IPR019888">
    <property type="entry name" value="Tscrpt_reg_AsnC-like"/>
</dbReference>
<proteinExistence type="predicted"/>
<organism evidence="5 6">
    <name type="scientific">Gillisia limnaea (strain DSM 15749 / LMG 21470 / R-8282)</name>
    <dbReference type="NCBI Taxonomy" id="865937"/>
    <lineage>
        <taxon>Bacteria</taxon>
        <taxon>Pseudomonadati</taxon>
        <taxon>Bacteroidota</taxon>
        <taxon>Flavobacteriia</taxon>
        <taxon>Flavobacteriales</taxon>
        <taxon>Flavobacteriaceae</taxon>
        <taxon>Gillisia</taxon>
    </lineage>
</organism>
<dbReference type="STRING" id="865937.Gilli_0326"/>
<evidence type="ECO:0000256" key="3">
    <source>
        <dbReference type="ARBA" id="ARBA00023163"/>
    </source>
</evidence>
<dbReference type="AlphaFoldDB" id="H2BRF5"/>
<feature type="domain" description="HTH asnC-type" evidence="4">
    <location>
        <begin position="12"/>
        <end position="75"/>
    </location>
</feature>
<reference evidence="6" key="1">
    <citation type="journal article" date="2012" name="Stand. Genomic Sci.">
        <title>Genome sequence of the Antarctic rhodopsins-containing flavobacterium Gillisia limnaea type strain (R-8282(T)).</title>
        <authorList>
            <person name="Riedel T."/>
            <person name="Held B."/>
            <person name="Nolan M."/>
            <person name="Lucas S."/>
            <person name="Lapidus A."/>
            <person name="Tice H."/>
            <person name="Del Rio T.G."/>
            <person name="Cheng J.F."/>
            <person name="Han C."/>
            <person name="Tapia R."/>
            <person name="Goodwin L.A."/>
            <person name="Pitluck S."/>
            <person name="Liolios K."/>
            <person name="Mavromatis K."/>
            <person name="Pagani I."/>
            <person name="Ivanova N."/>
            <person name="Mikhailova N."/>
            <person name="Pati A."/>
            <person name="Chen A."/>
            <person name="Palaniappan K."/>
            <person name="Land M."/>
            <person name="Rohde M."/>
            <person name="Tindall B.J."/>
            <person name="Detter J.C."/>
            <person name="Goker M."/>
            <person name="Bristow J."/>
            <person name="Eisen J.A."/>
            <person name="Markowitz V."/>
            <person name="Hugenholtz P."/>
            <person name="Kyrpides N.C."/>
            <person name="Klenk H.P."/>
            <person name="Woyke T."/>
        </authorList>
    </citation>
    <scope>NUCLEOTIDE SEQUENCE [LARGE SCALE GENOMIC DNA]</scope>
    <source>
        <strain evidence="6">DSM 15749 / LMG 21470 / R-8282</strain>
    </source>
</reference>
<dbReference type="SMART" id="SM00344">
    <property type="entry name" value="HTH_ASNC"/>
    <property type="match status" value="1"/>
</dbReference>
<dbReference type="PANTHER" id="PTHR30154">
    <property type="entry name" value="LEUCINE-RESPONSIVE REGULATORY PROTEIN"/>
    <property type="match status" value="1"/>
</dbReference>
<evidence type="ECO:0000256" key="2">
    <source>
        <dbReference type="ARBA" id="ARBA00023125"/>
    </source>
</evidence>
<dbReference type="HOGENOM" id="CLU_091233_0_0_10"/>
<evidence type="ECO:0000313" key="6">
    <source>
        <dbReference type="Proteomes" id="UP000003844"/>
    </source>
</evidence>